<dbReference type="PANTHER" id="PTHR11863">
    <property type="entry name" value="STEROL DESATURASE"/>
    <property type="match status" value="1"/>
</dbReference>
<reference evidence="8 9" key="3">
    <citation type="submission" date="2016-03" db="EMBL/GenBank/DDBJ databases">
        <title>EvidentialGene: Evidence-directed Construction of Genes on Genomes.</title>
        <authorList>
            <person name="Gilbert D.G."/>
            <person name="Choi J.-H."/>
            <person name="Mockaitis K."/>
            <person name="Colbourne J."/>
            <person name="Pfrender M."/>
        </authorList>
    </citation>
    <scope>NUCLEOTIDE SEQUENCE [LARGE SCALE GENOMIC DNA]</scope>
    <source>
        <strain evidence="8 9">Xinb3</strain>
        <tissue evidence="8">Complete organism</tissue>
    </source>
</reference>
<evidence type="ECO:0000313" key="9">
    <source>
        <dbReference type="Proteomes" id="UP000076858"/>
    </source>
</evidence>
<feature type="domain" description="Fatty acid hydroxylase" evidence="6">
    <location>
        <begin position="123"/>
        <end position="252"/>
    </location>
</feature>
<proteinExistence type="predicted"/>
<name>A0A0N7ZH66_9CRUS</name>
<dbReference type="GO" id="GO:0005506">
    <property type="term" value="F:iron ion binding"/>
    <property type="evidence" value="ECO:0007669"/>
    <property type="project" value="InterPro"/>
</dbReference>
<dbReference type="EMBL" id="GDIP01245809">
    <property type="protein sequence ID" value="JAI77592.1"/>
    <property type="molecule type" value="Transcribed_RNA"/>
</dbReference>
<dbReference type="GO" id="GO:0008610">
    <property type="term" value="P:lipid biosynthetic process"/>
    <property type="evidence" value="ECO:0007669"/>
    <property type="project" value="InterPro"/>
</dbReference>
<dbReference type="OrthoDB" id="408954at2759"/>
<organism evidence="7">
    <name type="scientific">Daphnia magna</name>
    <dbReference type="NCBI Taxonomy" id="35525"/>
    <lineage>
        <taxon>Eukaryota</taxon>
        <taxon>Metazoa</taxon>
        <taxon>Ecdysozoa</taxon>
        <taxon>Arthropoda</taxon>
        <taxon>Crustacea</taxon>
        <taxon>Branchiopoda</taxon>
        <taxon>Diplostraca</taxon>
        <taxon>Cladocera</taxon>
        <taxon>Anomopoda</taxon>
        <taxon>Daphniidae</taxon>
        <taxon>Daphnia</taxon>
    </lineage>
</organism>
<protein>
    <submittedName>
        <fullName evidence="7">Lathosterol oxidase</fullName>
    </submittedName>
</protein>
<dbReference type="AlphaFoldDB" id="A0A0N7ZH66"/>
<dbReference type="STRING" id="35525.A0A0N7ZH66"/>
<keyword evidence="3 5" id="KW-1133">Transmembrane helix</keyword>
<dbReference type="InterPro" id="IPR050307">
    <property type="entry name" value="Sterol_Desaturase_Related"/>
</dbReference>
<evidence type="ECO:0000256" key="3">
    <source>
        <dbReference type="ARBA" id="ARBA00022989"/>
    </source>
</evidence>
<keyword evidence="2 5" id="KW-0812">Transmembrane</keyword>
<keyword evidence="9" id="KW-1185">Reference proteome</keyword>
<dbReference type="EMBL" id="LRGB01000568">
    <property type="protein sequence ID" value="KZS17865.1"/>
    <property type="molecule type" value="Genomic_DNA"/>
</dbReference>
<dbReference type="Proteomes" id="UP000076858">
    <property type="component" value="Unassembled WGS sequence"/>
</dbReference>
<gene>
    <name evidence="8" type="ORF">APZ42_015859</name>
</gene>
<comment type="subcellular location">
    <subcellularLocation>
        <location evidence="1">Membrane</location>
    </subcellularLocation>
</comment>
<dbReference type="Pfam" id="PF04116">
    <property type="entry name" value="FA_hydroxylase"/>
    <property type="match status" value="1"/>
</dbReference>
<feature type="transmembrane region" description="Helical" evidence="5">
    <location>
        <begin position="32"/>
        <end position="58"/>
    </location>
</feature>
<evidence type="ECO:0000313" key="7">
    <source>
        <dbReference type="EMBL" id="JAI77592.1"/>
    </source>
</evidence>
<reference evidence="7" key="1">
    <citation type="submission" date="2015-10" db="EMBL/GenBank/DDBJ databases">
        <title>Daphnia magna gene sets from two clonal populations assembled and annotated with EvidentialGene.</title>
        <authorList>
            <person name="Gilbert D."/>
            <person name="Podicheti R."/>
            <person name="Orsini L."/>
            <person name="Colbourne J."/>
            <person name="Pfrender M."/>
        </authorList>
    </citation>
    <scope>NUCLEOTIDE SEQUENCE</scope>
</reference>
<evidence type="ECO:0000256" key="2">
    <source>
        <dbReference type="ARBA" id="ARBA00022692"/>
    </source>
</evidence>
<reference evidence="7" key="2">
    <citation type="submission" date="2015-10" db="EMBL/GenBank/DDBJ databases">
        <authorList>
            <person name="Gilbert D.G."/>
        </authorList>
    </citation>
    <scope>NUCLEOTIDE SEQUENCE</scope>
</reference>
<evidence type="ECO:0000259" key="6">
    <source>
        <dbReference type="Pfam" id="PF04116"/>
    </source>
</evidence>
<evidence type="ECO:0000256" key="5">
    <source>
        <dbReference type="SAM" id="Phobius"/>
    </source>
</evidence>
<keyword evidence="4 5" id="KW-0472">Membrane</keyword>
<dbReference type="GO" id="GO:0016491">
    <property type="term" value="F:oxidoreductase activity"/>
    <property type="evidence" value="ECO:0007669"/>
    <property type="project" value="InterPro"/>
</dbReference>
<feature type="transmembrane region" description="Helical" evidence="5">
    <location>
        <begin position="79"/>
        <end position="97"/>
    </location>
</feature>
<evidence type="ECO:0000256" key="1">
    <source>
        <dbReference type="ARBA" id="ARBA00004370"/>
    </source>
</evidence>
<dbReference type="InterPro" id="IPR006694">
    <property type="entry name" value="Fatty_acid_hydroxylase"/>
</dbReference>
<feature type="transmembrane region" description="Helical" evidence="5">
    <location>
        <begin position="120"/>
        <end position="138"/>
    </location>
</feature>
<evidence type="ECO:0000256" key="4">
    <source>
        <dbReference type="ARBA" id="ARBA00023136"/>
    </source>
</evidence>
<evidence type="ECO:0000313" key="8">
    <source>
        <dbReference type="EMBL" id="KZS17865.1"/>
    </source>
</evidence>
<accession>A0A0N7ZH66</accession>
<dbReference type="GO" id="GO:0016020">
    <property type="term" value="C:membrane"/>
    <property type="evidence" value="ECO:0007669"/>
    <property type="project" value="UniProtKB-SubCell"/>
</dbReference>
<sequence length="274" mass="32508">MDIVLDYSEEFFFKPYIYPETWRQDDPLRQLINLYVVTNIGGALLYLSCATASFYLLFDHQLMKHPLFLKDQIKLEIQYTLKSVPWISIPTVALFFLEVRGHSKLYDEVERSPLGWMKELANFVFFVFFTDMLIYWIHRFLHHRTIYKHFHKPHHIWKVPSPFASHAFHPVDGFLQSAPYHIFVFLFPLHKVTYLGLYVIVNVWSTSIHDGLFLVPKVLQPVINGAANHTVHHLYFDYNYGQYFTLWDRIGGSYLDPSTKLLEENDASWKNKLN</sequence>